<dbReference type="EMBL" id="CM002923">
    <property type="protein sequence ID" value="KGN61382.1"/>
    <property type="molecule type" value="Genomic_DNA"/>
</dbReference>
<gene>
    <name evidence="1" type="ORF">Csa_2G108600</name>
</gene>
<dbReference type="PANTHER" id="PTHR33781:SF4">
    <property type="entry name" value="PROTEIN PHYTOCHROME KINASE SUBSTRATE 1"/>
    <property type="match status" value="1"/>
</dbReference>
<dbReference type="InterPro" id="IPR039615">
    <property type="entry name" value="PKS"/>
</dbReference>
<organism evidence="1 2">
    <name type="scientific">Cucumis sativus</name>
    <name type="common">Cucumber</name>
    <dbReference type="NCBI Taxonomy" id="3659"/>
    <lineage>
        <taxon>Eukaryota</taxon>
        <taxon>Viridiplantae</taxon>
        <taxon>Streptophyta</taxon>
        <taxon>Embryophyta</taxon>
        <taxon>Tracheophyta</taxon>
        <taxon>Spermatophyta</taxon>
        <taxon>Magnoliopsida</taxon>
        <taxon>eudicotyledons</taxon>
        <taxon>Gunneridae</taxon>
        <taxon>Pentapetalae</taxon>
        <taxon>rosids</taxon>
        <taxon>fabids</taxon>
        <taxon>Cucurbitales</taxon>
        <taxon>Cucurbitaceae</taxon>
        <taxon>Benincaseae</taxon>
        <taxon>Cucumis</taxon>
    </lineage>
</organism>
<dbReference type="OMA" id="CTKQEVI"/>
<accession>A0A0A0LKV2</accession>
<sequence>MDIFTSISSKTLPFDTHIDSNNSLGVYGDTSFSSYLSAKEDHDFIRKLAESTRYLKSPNMIPCSRGGEDGEIGIFGAEKYFNDGMEDESTQRSSNNHPSSQKLDKLIVAHMEEALKLPKPRLGTPSVGSESSSVNSQRPLLKIVKSTTTTSAIATTIASNSYSLQKRSSNNNKSFLSNTLGYCMCCTSNKKSTAVEDVGEISFSNAITTNPTRNNINNILDREAPSFRGFPTAASSLKMVHLQEPEEVVERKSLEVFGSPMTGRLRNNKPMSLEKRLTMLSWDKTNNHSTTLGSGMFYNEDEVNSDCSSDLFEIESLTKQTNPFHSPTASCYAPSEASVDWSVVTASALDFDERRPSTTSPARVVPPPPMRVNVHKEVVVVPKRRPSSILGCKSEKAVRVAEGNNKYERKMGGNKSNNSDYLLMEQRNSESLMAVKRFEDETKVGGFSFKSQGSSSMLPIPLPLPHHGLATRSLPRPYSPRLTNITFNMQ</sequence>
<dbReference type="KEGG" id="csv:101221613"/>
<proteinExistence type="predicted"/>
<evidence type="ECO:0008006" key="3">
    <source>
        <dbReference type="Google" id="ProtNLM"/>
    </source>
</evidence>
<dbReference type="OrthoDB" id="1916150at2759"/>
<dbReference type="Proteomes" id="UP000029981">
    <property type="component" value="Chromosome 2"/>
</dbReference>
<dbReference type="Gramene" id="KGN61382">
    <property type="protein sequence ID" value="KGN61382"/>
    <property type="gene ID" value="Csa_2G108600"/>
</dbReference>
<dbReference type="STRING" id="3659.A0A0A0LKV2"/>
<dbReference type="GO" id="GO:0009638">
    <property type="term" value="P:phototropism"/>
    <property type="evidence" value="ECO:0007669"/>
    <property type="project" value="InterPro"/>
</dbReference>
<reference evidence="1 2" key="4">
    <citation type="journal article" date="2011" name="BMC Genomics">
        <title>RNA-Seq improves annotation of protein-coding genes in the cucumber genome.</title>
        <authorList>
            <person name="Li Z."/>
            <person name="Zhang Z."/>
            <person name="Yan P."/>
            <person name="Huang S."/>
            <person name="Fei Z."/>
            <person name="Lin K."/>
        </authorList>
    </citation>
    <scope>NUCLEOTIDE SEQUENCE [LARGE SCALE GENOMIC DNA]</scope>
    <source>
        <strain evidence="2">cv. 9930</strain>
    </source>
</reference>
<name>A0A0A0LKV2_CUCSA</name>
<protein>
    <recommendedName>
        <fullName evidence="3">Protein PHYTOCHROME KINASE SUBSTRATE 1-like</fullName>
    </recommendedName>
</protein>
<dbReference type="AlphaFoldDB" id="A0A0A0LKV2"/>
<reference evidence="1 2" key="1">
    <citation type="journal article" date="2009" name="Nat. Genet.">
        <title>The genome of the cucumber, Cucumis sativus L.</title>
        <authorList>
            <person name="Huang S."/>
            <person name="Li R."/>
            <person name="Zhang Z."/>
            <person name="Li L."/>
            <person name="Gu X."/>
            <person name="Fan W."/>
            <person name="Lucas W.J."/>
            <person name="Wang X."/>
            <person name="Xie B."/>
            <person name="Ni P."/>
            <person name="Ren Y."/>
            <person name="Zhu H."/>
            <person name="Li J."/>
            <person name="Lin K."/>
            <person name="Jin W."/>
            <person name="Fei Z."/>
            <person name="Li G."/>
            <person name="Staub J."/>
            <person name="Kilian A."/>
            <person name="van der Vossen E.A."/>
            <person name="Wu Y."/>
            <person name="Guo J."/>
            <person name="He J."/>
            <person name="Jia Z."/>
            <person name="Ren Y."/>
            <person name="Tian G."/>
            <person name="Lu Y."/>
            <person name="Ruan J."/>
            <person name="Qian W."/>
            <person name="Wang M."/>
            <person name="Huang Q."/>
            <person name="Li B."/>
            <person name="Xuan Z."/>
            <person name="Cao J."/>
            <person name="Asan"/>
            <person name="Wu Z."/>
            <person name="Zhang J."/>
            <person name="Cai Q."/>
            <person name="Bai Y."/>
            <person name="Zhao B."/>
            <person name="Han Y."/>
            <person name="Li Y."/>
            <person name="Li X."/>
            <person name="Wang S."/>
            <person name="Shi Q."/>
            <person name="Liu S."/>
            <person name="Cho W.K."/>
            <person name="Kim J.Y."/>
            <person name="Xu Y."/>
            <person name="Heller-Uszynska K."/>
            <person name="Miao H."/>
            <person name="Cheng Z."/>
            <person name="Zhang S."/>
            <person name="Wu J."/>
            <person name="Yang Y."/>
            <person name="Kang H."/>
            <person name="Li M."/>
            <person name="Liang H."/>
            <person name="Ren X."/>
            <person name="Shi Z."/>
            <person name="Wen M."/>
            <person name="Jian M."/>
            <person name="Yang H."/>
            <person name="Zhang G."/>
            <person name="Yang Z."/>
            <person name="Chen R."/>
            <person name="Liu S."/>
            <person name="Li J."/>
            <person name="Ma L."/>
            <person name="Liu H."/>
            <person name="Zhou Y."/>
            <person name="Zhao J."/>
            <person name="Fang X."/>
            <person name="Li G."/>
            <person name="Fang L."/>
            <person name="Li Y."/>
            <person name="Liu D."/>
            <person name="Zheng H."/>
            <person name="Zhang Y."/>
            <person name="Qin N."/>
            <person name="Li Z."/>
            <person name="Yang G."/>
            <person name="Yang S."/>
            <person name="Bolund L."/>
            <person name="Kristiansen K."/>
            <person name="Zheng H."/>
            <person name="Li S."/>
            <person name="Zhang X."/>
            <person name="Yang H."/>
            <person name="Wang J."/>
            <person name="Sun R."/>
            <person name="Zhang B."/>
            <person name="Jiang S."/>
            <person name="Wang J."/>
            <person name="Du Y."/>
            <person name="Li S."/>
        </authorList>
    </citation>
    <scope>NUCLEOTIDE SEQUENCE [LARGE SCALE GENOMIC DNA]</scope>
    <source>
        <strain evidence="2">cv. 9930</strain>
    </source>
</reference>
<keyword evidence="2" id="KW-1185">Reference proteome</keyword>
<reference evidence="1 2" key="3">
    <citation type="journal article" date="2010" name="BMC Genomics">
        <title>Transcriptome sequencing and comparative analysis of cucumber flowers with different sex types.</title>
        <authorList>
            <person name="Guo S."/>
            <person name="Zheng Y."/>
            <person name="Joung J.G."/>
            <person name="Liu S."/>
            <person name="Zhang Z."/>
            <person name="Crasta O.R."/>
            <person name="Sobral B.W."/>
            <person name="Xu Y."/>
            <person name="Huang S."/>
            <person name="Fei Z."/>
        </authorList>
    </citation>
    <scope>NUCLEOTIDE SEQUENCE [LARGE SCALE GENOMIC DNA]</scope>
    <source>
        <strain evidence="2">cv. 9930</strain>
    </source>
</reference>
<evidence type="ECO:0000313" key="1">
    <source>
        <dbReference type="EMBL" id="KGN61382.1"/>
    </source>
</evidence>
<evidence type="ECO:0000313" key="2">
    <source>
        <dbReference type="Proteomes" id="UP000029981"/>
    </source>
</evidence>
<reference evidence="1 2" key="2">
    <citation type="journal article" date="2009" name="PLoS ONE">
        <title>An integrated genetic and cytogenetic map of the cucumber genome.</title>
        <authorList>
            <person name="Ren Y."/>
            <person name="Zhang Z."/>
            <person name="Liu J."/>
            <person name="Staub J.E."/>
            <person name="Han Y."/>
            <person name="Cheng Z."/>
            <person name="Li X."/>
            <person name="Lu J."/>
            <person name="Miao H."/>
            <person name="Kang H."/>
            <person name="Xie B."/>
            <person name="Gu X."/>
            <person name="Wang X."/>
            <person name="Du Y."/>
            <person name="Jin W."/>
            <person name="Huang S."/>
        </authorList>
    </citation>
    <scope>NUCLEOTIDE SEQUENCE [LARGE SCALE GENOMIC DNA]</scope>
    <source>
        <strain evidence="2">cv. 9930</strain>
    </source>
</reference>
<dbReference type="eggNOG" id="ENOG502QSBI">
    <property type="taxonomic scope" value="Eukaryota"/>
</dbReference>
<dbReference type="PANTHER" id="PTHR33781">
    <property type="entry name" value="PROTEIN PHYTOCHROME KINASE SUBSTRATE 1-RELATED"/>
    <property type="match status" value="1"/>
</dbReference>